<organism evidence="2 3">
    <name type="scientific">Mycolicibacillus koreensis</name>
    <dbReference type="NCBI Taxonomy" id="1069220"/>
    <lineage>
        <taxon>Bacteria</taxon>
        <taxon>Bacillati</taxon>
        <taxon>Actinomycetota</taxon>
        <taxon>Actinomycetes</taxon>
        <taxon>Mycobacteriales</taxon>
        <taxon>Mycobacteriaceae</taxon>
        <taxon>Mycolicibacillus</taxon>
    </lineage>
</organism>
<dbReference type="AlphaFoldDB" id="A0AA91PBS3"/>
<protein>
    <recommendedName>
        <fullName evidence="4">Uracil-DNA glycosylase</fullName>
    </recommendedName>
</protein>
<dbReference type="Proteomes" id="UP000193577">
    <property type="component" value="Unassembled WGS sequence"/>
</dbReference>
<reference evidence="2 3" key="1">
    <citation type="submission" date="2017-04" db="EMBL/GenBank/DDBJ databases">
        <title>The new phylogeny of genus Mycobacterium.</title>
        <authorList>
            <person name="Tortoli E."/>
            <person name="Trovato A."/>
            <person name="Cirillo D.M."/>
        </authorList>
    </citation>
    <scope>NUCLEOTIDE SEQUENCE [LARGE SCALE GENOMIC DNA]</scope>
    <source>
        <strain evidence="2 3">KCTC 19819</strain>
    </source>
</reference>
<comment type="caution">
    <text evidence="2">The sequence shown here is derived from an EMBL/GenBank/DDBJ whole genome shotgun (WGS) entry which is preliminary data.</text>
</comment>
<gene>
    <name evidence="2" type="ORF">B8W67_17150</name>
</gene>
<evidence type="ECO:0000313" key="3">
    <source>
        <dbReference type="Proteomes" id="UP000193577"/>
    </source>
</evidence>
<evidence type="ECO:0008006" key="4">
    <source>
        <dbReference type="Google" id="ProtNLM"/>
    </source>
</evidence>
<dbReference type="EMBL" id="NCXO01000050">
    <property type="protein sequence ID" value="OSC29851.1"/>
    <property type="molecule type" value="Genomic_DNA"/>
</dbReference>
<name>A0AA91PBS3_9MYCO</name>
<proteinExistence type="predicted"/>
<sequence>MVDMAKQPVYQCDVKRSRERARKLQAYLTRKVAKSSTKTMVCDRYCDCKKSADKKGAAFFESQGHSVGSHFDLFTESGTPLRVLVVPMEAGGGDKHTSATTGGSAQPPGPDRDRYRTVRQRTEVVRESGEMVFAQRNPHMQGVTLALQLAFGLPVEKQEQLHFIDEHPAHVFDCFAMANLLLCSAVPKPGSHASFATSVMRKNCALHLAQSVRILQPTLVISQGWGLVDTLRQTFGTVGDIGSSENHRVLAECDLDGNRFIWVGLTHPAHGNWSRITSREFQPIVAPAIREGRQRALRLAARTG</sequence>
<feature type="region of interest" description="Disordered" evidence="1">
    <location>
        <begin position="90"/>
        <end position="117"/>
    </location>
</feature>
<evidence type="ECO:0000313" key="2">
    <source>
        <dbReference type="EMBL" id="OSC29851.1"/>
    </source>
</evidence>
<keyword evidence="3" id="KW-1185">Reference proteome</keyword>
<accession>A0AA91PBS3</accession>
<evidence type="ECO:0000256" key="1">
    <source>
        <dbReference type="SAM" id="MobiDB-lite"/>
    </source>
</evidence>